<dbReference type="EMBL" id="QGML01000666">
    <property type="protein sequence ID" value="TVY91037.1"/>
    <property type="molecule type" value="Genomic_DNA"/>
</dbReference>
<comment type="caution">
    <text evidence="12">Lacks conserved residue(s) required for the propagation of feature annotation.</text>
</comment>
<dbReference type="GO" id="GO:0019303">
    <property type="term" value="P:D-ribose catabolic process"/>
    <property type="evidence" value="ECO:0007669"/>
    <property type="project" value="UniProtKB-UniRule"/>
</dbReference>
<comment type="function">
    <text evidence="12">Catalyzes the phosphorylation of ribose at O-5 in a reaction requiring ATP and magnesium. The resulting D-ribose-5-phosphate can then be used either for sythesis of nucleotides, histidine, and tryptophan, or as a component of the pentose phosphate pathway.</text>
</comment>
<gene>
    <name evidence="14" type="primary">rbk1</name>
    <name evidence="14" type="ORF">LAWI1_G001917</name>
</gene>
<evidence type="ECO:0000256" key="9">
    <source>
        <dbReference type="ARBA" id="ARBA00022842"/>
    </source>
</evidence>
<feature type="binding site" evidence="12">
    <location>
        <position position="294"/>
    </location>
    <ligand>
        <name>substrate</name>
    </ligand>
</feature>
<keyword evidence="9 12" id="KW-0460">Magnesium</keyword>
<dbReference type="Pfam" id="PF00294">
    <property type="entry name" value="PfkB"/>
    <property type="match status" value="1"/>
</dbReference>
<feature type="binding site" evidence="12">
    <location>
        <begin position="259"/>
        <end position="264"/>
    </location>
    <ligand>
        <name>ATP</name>
        <dbReference type="ChEBI" id="CHEBI:30616"/>
    </ligand>
</feature>
<feature type="binding site" evidence="12">
    <location>
        <position position="331"/>
    </location>
    <ligand>
        <name>K(+)</name>
        <dbReference type="ChEBI" id="CHEBI:29103"/>
    </ligand>
</feature>
<evidence type="ECO:0000256" key="5">
    <source>
        <dbReference type="ARBA" id="ARBA00022723"/>
    </source>
</evidence>
<evidence type="ECO:0000313" key="14">
    <source>
        <dbReference type="EMBL" id="TVY91037.1"/>
    </source>
</evidence>
<comment type="caution">
    <text evidence="14">The sequence shown here is derived from an EMBL/GenBank/DDBJ whole genome shotgun (WGS) entry which is preliminary data.</text>
</comment>
<keyword evidence="10 12" id="KW-0630">Potassium</keyword>
<keyword evidence="7 12" id="KW-0418">Kinase</keyword>
<dbReference type="AlphaFoldDB" id="A0A559MDL7"/>
<evidence type="ECO:0000256" key="2">
    <source>
        <dbReference type="ARBA" id="ARBA00012035"/>
    </source>
</evidence>
<evidence type="ECO:0000259" key="13">
    <source>
        <dbReference type="Pfam" id="PF00294"/>
    </source>
</evidence>
<feature type="binding site" evidence="12">
    <location>
        <position position="326"/>
    </location>
    <ligand>
        <name>K(+)</name>
        <dbReference type="ChEBI" id="CHEBI:29103"/>
    </ligand>
</feature>
<evidence type="ECO:0000256" key="11">
    <source>
        <dbReference type="ARBA" id="ARBA00023277"/>
    </source>
</evidence>
<dbReference type="InterPro" id="IPR002139">
    <property type="entry name" value="Ribo/fructo_kinase"/>
</dbReference>
<accession>A0A559MDL7</accession>
<evidence type="ECO:0000256" key="8">
    <source>
        <dbReference type="ARBA" id="ARBA00022840"/>
    </source>
</evidence>
<comment type="subunit">
    <text evidence="12">Homodimer.</text>
</comment>
<dbReference type="CDD" id="cd01174">
    <property type="entry name" value="ribokinase"/>
    <property type="match status" value="1"/>
</dbReference>
<proteinExistence type="inferred from homology"/>
<comment type="catalytic activity">
    <reaction evidence="12">
        <text>D-ribose + ATP = D-ribose 5-phosphate + ADP + H(+)</text>
        <dbReference type="Rhea" id="RHEA:13697"/>
        <dbReference type="ChEBI" id="CHEBI:15378"/>
        <dbReference type="ChEBI" id="CHEBI:30616"/>
        <dbReference type="ChEBI" id="CHEBI:47013"/>
        <dbReference type="ChEBI" id="CHEBI:78346"/>
        <dbReference type="ChEBI" id="CHEBI:456216"/>
        <dbReference type="EC" id="2.7.1.15"/>
    </reaction>
</comment>
<evidence type="ECO:0000256" key="7">
    <source>
        <dbReference type="ARBA" id="ARBA00022777"/>
    </source>
</evidence>
<evidence type="ECO:0000256" key="3">
    <source>
        <dbReference type="ARBA" id="ARBA00016943"/>
    </source>
</evidence>
<reference evidence="14 15" key="1">
    <citation type="submission" date="2018-05" db="EMBL/GenBank/DDBJ databases">
        <title>Genome sequencing and assembly of the regulated plant pathogen Lachnellula willkommii and related sister species for the development of diagnostic species identification markers.</title>
        <authorList>
            <person name="Giroux E."/>
            <person name="Bilodeau G."/>
        </authorList>
    </citation>
    <scope>NUCLEOTIDE SEQUENCE [LARGE SCALE GENOMIC DNA]</scope>
    <source>
        <strain evidence="14 15">CBS 172.35</strain>
    </source>
</reference>
<dbReference type="GO" id="GO:0004747">
    <property type="term" value="F:ribokinase activity"/>
    <property type="evidence" value="ECO:0007669"/>
    <property type="project" value="UniProtKB-UniRule"/>
</dbReference>
<feature type="binding site" evidence="12">
    <location>
        <position position="175"/>
    </location>
    <ligand>
        <name>substrate</name>
    </ligand>
</feature>
<evidence type="ECO:0000256" key="4">
    <source>
        <dbReference type="ARBA" id="ARBA00022679"/>
    </source>
</evidence>
<keyword evidence="6 12" id="KW-0547">Nucleotide-binding</keyword>
<sequence length="342" mass="35611">MVELTIQHASYLQATTNIGTPLILVVRVILFLRIGLDRKSLSHPQPSWGETLTATSFSTGPGGKGANQAVACARLSRPNPTAPSSITVRMLGSVGADEFGPSLTTSLQSSLIDTSSITVVEGQSTGVAVILVEETTGENRILLSPGANYSLLPSSFASVSSLGVPKPDLVILQLEIPLETVLQIIKTAKEAGVDVLLNPAPAVKLPEDVFKGLGHLIVNESEAAILTSRSVADVEAEGFDWDVVTSEFLSKGVKNVIVTLGSKGAFFQSSGMEKGISVKAEKVKKVVDTTAAGDTFVGAYAVSVVRKGGVVGEEDVKGACRAAGRTVEKEGAQSAIPWADEV</sequence>
<dbReference type="InterPro" id="IPR011877">
    <property type="entry name" value="Ribokinase"/>
</dbReference>
<comment type="pathway">
    <text evidence="12">Carbohydrate metabolism; D-ribose degradation; D-ribose 5-phosphate from beta-D-ribopyranose: step 2/2.</text>
</comment>
<name>A0A559MDL7_9HELO</name>
<feature type="binding site" evidence="12">
    <location>
        <position position="290"/>
    </location>
    <ligand>
        <name>K(+)</name>
        <dbReference type="ChEBI" id="CHEBI:29103"/>
    </ligand>
</feature>
<dbReference type="HAMAP" id="MF_01987">
    <property type="entry name" value="Ribokinase"/>
    <property type="match status" value="1"/>
</dbReference>
<comment type="activity regulation">
    <text evidence="12">Activated by a monovalent cation that binds near, but not in, the active site. The most likely occupant of the site in vivo is potassium. Ion binding induces a conformational change that may alter substrate affinity.</text>
</comment>
<dbReference type="GO" id="GO:0005634">
    <property type="term" value="C:nucleus"/>
    <property type="evidence" value="ECO:0007669"/>
    <property type="project" value="UniProtKB-SubCell"/>
</dbReference>
<feature type="binding site" evidence="12">
    <location>
        <begin position="35"/>
        <end position="37"/>
    </location>
    <ligand>
        <name>substrate</name>
    </ligand>
</feature>
<dbReference type="UniPathway" id="UPA00916">
    <property type="reaction ID" value="UER00889"/>
</dbReference>
<comment type="cofactor">
    <cofactor evidence="12">
        <name>Mg(2+)</name>
        <dbReference type="ChEBI" id="CHEBI:18420"/>
    </cofactor>
    <text evidence="12">Requires a divalent cation, most likely magnesium in vivo, as an electrophilic catalyst to aid phosphoryl group transfer. It is the chelate of the metal and the nucleotide that is the actual substrate.</text>
</comment>
<comment type="subcellular location">
    <subcellularLocation>
        <location evidence="12">Cytoplasm</location>
    </subcellularLocation>
    <subcellularLocation>
        <location evidence="12">Nucleus</location>
    </subcellularLocation>
</comment>
<dbReference type="Gene3D" id="3.40.1190.20">
    <property type="match status" value="1"/>
</dbReference>
<keyword evidence="12" id="KW-0963">Cytoplasm</keyword>
<dbReference type="Proteomes" id="UP000315522">
    <property type="component" value="Unassembled WGS sequence"/>
</dbReference>
<evidence type="ECO:0000256" key="6">
    <source>
        <dbReference type="ARBA" id="ARBA00022741"/>
    </source>
</evidence>
<evidence type="ECO:0000313" key="15">
    <source>
        <dbReference type="Proteomes" id="UP000315522"/>
    </source>
</evidence>
<comment type="similarity">
    <text evidence="1">Belongs to the carbohydrate kinase pfkB family.</text>
</comment>
<evidence type="ECO:0000256" key="12">
    <source>
        <dbReference type="HAMAP-Rule" id="MF_03215"/>
    </source>
</evidence>
<evidence type="ECO:0000256" key="10">
    <source>
        <dbReference type="ARBA" id="ARBA00022958"/>
    </source>
</evidence>
<keyword evidence="8 12" id="KW-0067">ATP-binding</keyword>
<organism evidence="14 15">
    <name type="scientific">Lachnellula willkommii</name>
    <dbReference type="NCBI Taxonomy" id="215461"/>
    <lineage>
        <taxon>Eukaryota</taxon>
        <taxon>Fungi</taxon>
        <taxon>Dikarya</taxon>
        <taxon>Ascomycota</taxon>
        <taxon>Pezizomycotina</taxon>
        <taxon>Leotiomycetes</taxon>
        <taxon>Helotiales</taxon>
        <taxon>Lachnaceae</taxon>
        <taxon>Lachnellula</taxon>
    </lineage>
</organism>
<dbReference type="GO" id="GO:0005737">
    <property type="term" value="C:cytoplasm"/>
    <property type="evidence" value="ECO:0007669"/>
    <property type="project" value="UniProtKB-SubCell"/>
</dbReference>
<keyword evidence="5 12" id="KW-0479">Metal-binding</keyword>
<dbReference type="GO" id="GO:0046872">
    <property type="term" value="F:metal ion binding"/>
    <property type="evidence" value="ECO:0007669"/>
    <property type="project" value="UniProtKB-KW"/>
</dbReference>
<dbReference type="SUPFAM" id="SSF53613">
    <property type="entry name" value="Ribokinase-like"/>
    <property type="match status" value="1"/>
</dbReference>
<feature type="binding site" evidence="12">
    <location>
        <position position="288"/>
    </location>
    <ligand>
        <name>K(+)</name>
        <dbReference type="ChEBI" id="CHEBI:29103"/>
    </ligand>
</feature>
<protein>
    <recommendedName>
        <fullName evidence="3 12">Ribokinase</fullName>
        <shortName evidence="12">RK</shortName>
        <ecNumber evidence="2 12">2.7.1.15</ecNumber>
    </recommendedName>
</protein>
<keyword evidence="11 12" id="KW-0119">Carbohydrate metabolism</keyword>
<feature type="binding site" evidence="12">
    <location>
        <position position="219"/>
    </location>
    <ligand>
        <name>ATP</name>
        <dbReference type="ChEBI" id="CHEBI:30616"/>
    </ligand>
</feature>
<keyword evidence="12" id="KW-0539">Nucleus</keyword>
<keyword evidence="4 12" id="KW-0808">Transferase</keyword>
<dbReference type="PANTHER" id="PTHR10584:SF166">
    <property type="entry name" value="RIBOKINASE"/>
    <property type="match status" value="1"/>
</dbReference>
<dbReference type="PRINTS" id="PR00990">
    <property type="entry name" value="RIBOKINASE"/>
</dbReference>
<feature type="binding site" evidence="12">
    <location>
        <position position="329"/>
    </location>
    <ligand>
        <name>K(+)</name>
        <dbReference type="ChEBI" id="CHEBI:29103"/>
    </ligand>
</feature>
<dbReference type="InterPro" id="IPR002173">
    <property type="entry name" value="Carboh/pur_kinase_PfkB_CS"/>
</dbReference>
<dbReference type="InterPro" id="IPR011611">
    <property type="entry name" value="PfkB_dom"/>
</dbReference>
<dbReference type="GO" id="GO:0005524">
    <property type="term" value="F:ATP binding"/>
    <property type="evidence" value="ECO:0007669"/>
    <property type="project" value="UniProtKB-UniRule"/>
</dbReference>
<feature type="domain" description="Carbohydrate kinase PfkB" evidence="13">
    <location>
        <begin position="48"/>
        <end position="338"/>
    </location>
</feature>
<dbReference type="PROSITE" id="PS00584">
    <property type="entry name" value="PFKB_KINASES_2"/>
    <property type="match status" value="1"/>
</dbReference>
<feature type="binding site" evidence="12">
    <location>
        <begin position="63"/>
        <end position="67"/>
    </location>
    <ligand>
        <name>substrate</name>
    </ligand>
</feature>
<dbReference type="InterPro" id="IPR029056">
    <property type="entry name" value="Ribokinase-like"/>
</dbReference>
<evidence type="ECO:0000256" key="1">
    <source>
        <dbReference type="ARBA" id="ARBA00005380"/>
    </source>
</evidence>
<keyword evidence="15" id="KW-1185">Reference proteome</keyword>
<feature type="active site" description="Proton acceptor" evidence="12">
    <location>
        <position position="294"/>
    </location>
</feature>
<comment type="similarity">
    <text evidence="12">Belongs to the carbohydrate kinase PfkB family. Ribokinase subfamily.</text>
</comment>
<dbReference type="EC" id="2.7.1.15" evidence="2 12"/>
<dbReference type="PANTHER" id="PTHR10584">
    <property type="entry name" value="SUGAR KINASE"/>
    <property type="match status" value="1"/>
</dbReference>
<feature type="binding site" evidence="12">
    <location>
        <begin position="293"/>
        <end position="294"/>
    </location>
    <ligand>
        <name>ATP</name>
        <dbReference type="ChEBI" id="CHEBI:30616"/>
    </ligand>
</feature>